<feature type="compositionally biased region" description="Basic residues" evidence="1">
    <location>
        <begin position="120"/>
        <end position="133"/>
    </location>
</feature>
<accession>A0ABR3X7V0</accession>
<feature type="compositionally biased region" description="Polar residues" evidence="1">
    <location>
        <begin position="159"/>
        <end position="174"/>
    </location>
</feature>
<protein>
    <submittedName>
        <fullName evidence="2">Uncharacterized protein</fullName>
    </submittedName>
</protein>
<dbReference type="Proteomes" id="UP001586593">
    <property type="component" value="Unassembled WGS sequence"/>
</dbReference>
<organism evidence="2 3">
    <name type="scientific">Phialemonium thermophilum</name>
    <dbReference type="NCBI Taxonomy" id="223376"/>
    <lineage>
        <taxon>Eukaryota</taxon>
        <taxon>Fungi</taxon>
        <taxon>Dikarya</taxon>
        <taxon>Ascomycota</taxon>
        <taxon>Pezizomycotina</taxon>
        <taxon>Sordariomycetes</taxon>
        <taxon>Sordariomycetidae</taxon>
        <taxon>Cephalothecales</taxon>
        <taxon>Cephalothecaceae</taxon>
        <taxon>Phialemonium</taxon>
    </lineage>
</organism>
<name>A0ABR3X7V0_9PEZI</name>
<evidence type="ECO:0000313" key="2">
    <source>
        <dbReference type="EMBL" id="KAL1871988.1"/>
    </source>
</evidence>
<dbReference type="EMBL" id="JAZHXJ010000146">
    <property type="protein sequence ID" value="KAL1871988.1"/>
    <property type="molecule type" value="Genomic_DNA"/>
</dbReference>
<sequence length="174" mass="19503">MRSHQRSEDTAVQVCRLECVSPIWGCHPADLRDEICRVDRRPIPLRNPQTRTRSRNHSSPFDHPGKDKRKQPPRSVSAIEQPGKSLGPSTGSASGRSAMIHFPAYGDGSGTSTGTQGPCLRRHGQQRTSRSRPKSSSLDTTWWRGWLRCSGLRPRRPQTDSAFALSQRSETSRF</sequence>
<gene>
    <name evidence="2" type="ORF">VTK73DRAFT_1777</name>
</gene>
<comment type="caution">
    <text evidence="2">The sequence shown here is derived from an EMBL/GenBank/DDBJ whole genome shotgun (WGS) entry which is preliminary data.</text>
</comment>
<proteinExistence type="predicted"/>
<evidence type="ECO:0000256" key="1">
    <source>
        <dbReference type="SAM" id="MobiDB-lite"/>
    </source>
</evidence>
<evidence type="ECO:0000313" key="3">
    <source>
        <dbReference type="Proteomes" id="UP001586593"/>
    </source>
</evidence>
<reference evidence="2 3" key="1">
    <citation type="journal article" date="2024" name="Commun. Biol.">
        <title>Comparative genomic analysis of thermophilic fungi reveals convergent evolutionary adaptations and gene losses.</title>
        <authorList>
            <person name="Steindorff A.S."/>
            <person name="Aguilar-Pontes M.V."/>
            <person name="Robinson A.J."/>
            <person name="Andreopoulos B."/>
            <person name="LaButti K."/>
            <person name="Kuo A."/>
            <person name="Mondo S."/>
            <person name="Riley R."/>
            <person name="Otillar R."/>
            <person name="Haridas S."/>
            <person name="Lipzen A."/>
            <person name="Grimwood J."/>
            <person name="Schmutz J."/>
            <person name="Clum A."/>
            <person name="Reid I.D."/>
            <person name="Moisan M.C."/>
            <person name="Butler G."/>
            <person name="Nguyen T.T.M."/>
            <person name="Dewar K."/>
            <person name="Conant G."/>
            <person name="Drula E."/>
            <person name="Henrissat B."/>
            <person name="Hansel C."/>
            <person name="Singer S."/>
            <person name="Hutchinson M.I."/>
            <person name="de Vries R.P."/>
            <person name="Natvig D.O."/>
            <person name="Powell A.J."/>
            <person name="Tsang A."/>
            <person name="Grigoriev I.V."/>
        </authorList>
    </citation>
    <scope>NUCLEOTIDE SEQUENCE [LARGE SCALE GENOMIC DNA]</scope>
    <source>
        <strain evidence="2 3">ATCC 24622</strain>
    </source>
</reference>
<feature type="region of interest" description="Disordered" evidence="1">
    <location>
        <begin position="44"/>
        <end position="138"/>
    </location>
</feature>
<keyword evidence="3" id="KW-1185">Reference proteome</keyword>
<feature type="region of interest" description="Disordered" evidence="1">
    <location>
        <begin position="153"/>
        <end position="174"/>
    </location>
</feature>